<reference evidence="1 2" key="1">
    <citation type="submission" date="2019-06" db="EMBL/GenBank/DDBJ databases">
        <title>Whole genome shotgun sequence of Acetobacter peroxydans NBRC 13755.</title>
        <authorList>
            <person name="Hosoyama A."/>
            <person name="Uohara A."/>
            <person name="Ohji S."/>
            <person name="Ichikawa N."/>
        </authorList>
    </citation>
    <scope>NUCLEOTIDE SEQUENCE [LARGE SCALE GENOMIC DNA]</scope>
    <source>
        <strain evidence="1 2">NBRC 13755</strain>
    </source>
</reference>
<dbReference type="InterPro" id="IPR036768">
    <property type="entry name" value="PolIII_chi_sf"/>
</dbReference>
<dbReference type="PANTHER" id="PTHR38767:SF1">
    <property type="entry name" value="DNA POLYMERASE III SUBUNIT CHI"/>
    <property type="match status" value="1"/>
</dbReference>
<dbReference type="GO" id="GO:0003887">
    <property type="term" value="F:DNA-directed DNA polymerase activity"/>
    <property type="evidence" value="ECO:0007669"/>
    <property type="project" value="InterPro"/>
</dbReference>
<dbReference type="Proteomes" id="UP000317730">
    <property type="component" value="Unassembled WGS sequence"/>
</dbReference>
<dbReference type="NCBIfam" id="NF004347">
    <property type="entry name" value="PRK05728.1-4"/>
    <property type="match status" value="1"/>
</dbReference>
<dbReference type="InterPro" id="IPR007459">
    <property type="entry name" value="DNA_pol3_chi"/>
</dbReference>
<dbReference type="EMBL" id="BJMV01000003">
    <property type="protein sequence ID" value="GEB84989.1"/>
    <property type="molecule type" value="Genomic_DNA"/>
</dbReference>
<dbReference type="PANTHER" id="PTHR38767">
    <property type="entry name" value="DNA POLYMERASE III SUBUNIT CHI"/>
    <property type="match status" value="1"/>
</dbReference>
<dbReference type="GO" id="GO:0006260">
    <property type="term" value="P:DNA replication"/>
    <property type="evidence" value="ECO:0007669"/>
    <property type="project" value="InterPro"/>
</dbReference>
<dbReference type="Pfam" id="PF04364">
    <property type="entry name" value="DNA_pol3_chi"/>
    <property type="match status" value="1"/>
</dbReference>
<accession>A0A4Y3TU31</accession>
<proteinExistence type="predicted"/>
<dbReference type="GO" id="GO:0032298">
    <property type="term" value="P:positive regulation of DNA-templated DNA replication initiation"/>
    <property type="evidence" value="ECO:0007669"/>
    <property type="project" value="TreeGrafter"/>
</dbReference>
<evidence type="ECO:0000313" key="2">
    <source>
        <dbReference type="Proteomes" id="UP000317730"/>
    </source>
</evidence>
<comment type="caution">
    <text evidence="1">The sequence shown here is derived from an EMBL/GenBank/DDBJ whole genome shotgun (WGS) entry which is preliminary data.</text>
</comment>
<name>A0A4Y3TU31_9PROT</name>
<organism evidence="1 2">
    <name type="scientific">Acetobacter peroxydans</name>
    <dbReference type="NCBI Taxonomy" id="104098"/>
    <lineage>
        <taxon>Bacteria</taxon>
        <taxon>Pseudomonadati</taxon>
        <taxon>Pseudomonadota</taxon>
        <taxon>Alphaproteobacteria</taxon>
        <taxon>Acetobacterales</taxon>
        <taxon>Acetobacteraceae</taxon>
        <taxon>Acetobacter</taxon>
    </lineage>
</organism>
<sequence>MTQIGFYHLTRTGMTEALPPLLTRTLDAGEKAVVWCAAKPMLQELDKALWQVSAPRWLPHGSEGALCPDLHPIWLTTGEDSPNQARFLFLLEDRTCPNFAAFSRVFDLFDGQNPQAVAAARERWSAARAAGHTPTYWKQEAQGWTRGG</sequence>
<dbReference type="AlphaFoldDB" id="A0A4Y3TU31"/>
<dbReference type="SUPFAM" id="SSF102400">
    <property type="entry name" value="DNA polymerase III chi subunit"/>
    <property type="match status" value="1"/>
</dbReference>
<dbReference type="RefSeq" id="WP_141374931.1">
    <property type="nucleotide sequence ID" value="NZ_BAPL01000016.1"/>
</dbReference>
<gene>
    <name evidence="1" type="ORF">APE01nite_07860</name>
</gene>
<dbReference type="Gene3D" id="3.40.50.10110">
    <property type="entry name" value="DNA polymerase III subunit chi"/>
    <property type="match status" value="1"/>
</dbReference>
<dbReference type="GO" id="GO:0003677">
    <property type="term" value="F:DNA binding"/>
    <property type="evidence" value="ECO:0007669"/>
    <property type="project" value="InterPro"/>
</dbReference>
<dbReference type="OrthoDB" id="9795973at2"/>
<keyword evidence="2" id="KW-1185">Reference proteome</keyword>
<protein>
    <submittedName>
        <fullName evidence="1">DNA polymerase III subunit chi</fullName>
    </submittedName>
</protein>
<evidence type="ECO:0000313" key="1">
    <source>
        <dbReference type="EMBL" id="GEB84989.1"/>
    </source>
</evidence>